<name>A0A0G1X1W9_9BACT</name>
<dbReference type="STRING" id="1618671.UY67_C0002G0024"/>
<reference evidence="2 3" key="1">
    <citation type="journal article" date="2015" name="Nature">
        <title>rRNA introns, odd ribosomes, and small enigmatic genomes across a large radiation of phyla.</title>
        <authorList>
            <person name="Brown C.T."/>
            <person name="Hug L.A."/>
            <person name="Thomas B.C."/>
            <person name="Sharon I."/>
            <person name="Castelle C.J."/>
            <person name="Singh A."/>
            <person name="Wilkins M.J."/>
            <person name="Williams K.H."/>
            <person name="Banfield J.F."/>
        </authorList>
    </citation>
    <scope>NUCLEOTIDE SEQUENCE [LARGE SCALE GENOMIC DNA]</scope>
</reference>
<keyword evidence="1" id="KW-1133">Transmembrane helix</keyword>
<dbReference type="AlphaFoldDB" id="A0A0G1X1W9"/>
<proteinExistence type="predicted"/>
<accession>A0A0G1X1W9</accession>
<keyword evidence="1" id="KW-0812">Transmembrane</keyword>
<feature type="transmembrane region" description="Helical" evidence="1">
    <location>
        <begin position="7"/>
        <end position="26"/>
    </location>
</feature>
<gene>
    <name evidence="2" type="ORF">UY67_C0002G0024</name>
</gene>
<evidence type="ECO:0000256" key="1">
    <source>
        <dbReference type="SAM" id="Phobius"/>
    </source>
</evidence>
<dbReference type="EMBL" id="LCQW01000002">
    <property type="protein sequence ID" value="KKW24875.1"/>
    <property type="molecule type" value="Genomic_DNA"/>
</dbReference>
<keyword evidence="1" id="KW-0472">Membrane</keyword>
<comment type="caution">
    <text evidence="2">The sequence shown here is derived from an EMBL/GenBank/DDBJ whole genome shotgun (WGS) entry which is preliminary data.</text>
</comment>
<organism evidence="2 3">
    <name type="scientific">Candidatus Kaiserbacteria bacterium GW2011_GWA2_52_12</name>
    <dbReference type="NCBI Taxonomy" id="1618671"/>
    <lineage>
        <taxon>Bacteria</taxon>
        <taxon>Candidatus Kaiseribacteriota</taxon>
    </lineage>
</organism>
<sequence length="159" mass="17641">MKYILNGIVILICIVVLFVVGDAILVRTGVINISAEKVTASVDVLMKTGRSLTCSGTFNYFEGLSKGKLYVADGKAYVEINIQQGVIVSYYRYFVDSTSTYYWIDGESVGTVYPRESASASKSNPLPYWGESHDFMCVQGNVDATVMRLPSRVSFRPYQ</sequence>
<protein>
    <submittedName>
        <fullName evidence="2">Uncharacterized protein</fullName>
    </submittedName>
</protein>
<evidence type="ECO:0000313" key="2">
    <source>
        <dbReference type="EMBL" id="KKW24875.1"/>
    </source>
</evidence>
<evidence type="ECO:0000313" key="3">
    <source>
        <dbReference type="Proteomes" id="UP000034273"/>
    </source>
</evidence>
<dbReference type="Proteomes" id="UP000034273">
    <property type="component" value="Unassembled WGS sequence"/>
</dbReference>